<reference evidence="4" key="1">
    <citation type="submission" date="2021-03" db="EMBL/GenBank/DDBJ databases">
        <title>Leucobacter chromiisoli sp. nov., isolated from chromium-containing soil of chemical plant.</title>
        <authorList>
            <person name="Xu Z."/>
        </authorList>
    </citation>
    <scope>NUCLEOTIDE SEQUENCE</scope>
    <source>
        <strain evidence="4">A2</strain>
    </source>
</reference>
<evidence type="ECO:0000256" key="1">
    <source>
        <dbReference type="ARBA" id="ARBA00023125"/>
    </source>
</evidence>
<keyword evidence="5" id="KW-1185">Reference proteome</keyword>
<dbReference type="CDD" id="cd00592">
    <property type="entry name" value="HTH_MerR-like"/>
    <property type="match status" value="1"/>
</dbReference>
<dbReference type="InterPro" id="IPR009061">
    <property type="entry name" value="DNA-bd_dom_put_sf"/>
</dbReference>
<comment type="caution">
    <text evidence="4">The sequence shown here is derived from an EMBL/GenBank/DDBJ whole genome shotgun (WGS) entry which is preliminary data.</text>
</comment>
<organism evidence="4 5">
    <name type="scientific">Leucobacter ruminantium</name>
    <dbReference type="NCBI Taxonomy" id="1289170"/>
    <lineage>
        <taxon>Bacteria</taxon>
        <taxon>Bacillati</taxon>
        <taxon>Actinomycetota</taxon>
        <taxon>Actinomycetes</taxon>
        <taxon>Micrococcales</taxon>
        <taxon>Microbacteriaceae</taxon>
        <taxon>Leucobacter</taxon>
    </lineage>
</organism>
<dbReference type="Gene3D" id="1.10.1660.10">
    <property type="match status" value="1"/>
</dbReference>
<feature type="compositionally biased region" description="Low complexity" evidence="2">
    <location>
        <begin position="14"/>
        <end position="31"/>
    </location>
</feature>
<keyword evidence="1" id="KW-0238">DNA-binding</keyword>
<name>A0A939LVM7_9MICO</name>
<evidence type="ECO:0000256" key="2">
    <source>
        <dbReference type="SAM" id="MobiDB-lite"/>
    </source>
</evidence>
<evidence type="ECO:0000259" key="3">
    <source>
        <dbReference type="PROSITE" id="PS50937"/>
    </source>
</evidence>
<dbReference type="GO" id="GO:0003677">
    <property type="term" value="F:DNA binding"/>
    <property type="evidence" value="ECO:0007669"/>
    <property type="project" value="UniProtKB-KW"/>
</dbReference>
<dbReference type="SMART" id="SM00422">
    <property type="entry name" value="HTH_MERR"/>
    <property type="match status" value="1"/>
</dbReference>
<evidence type="ECO:0000313" key="5">
    <source>
        <dbReference type="Proteomes" id="UP000664398"/>
    </source>
</evidence>
<dbReference type="InterPro" id="IPR047057">
    <property type="entry name" value="MerR_fam"/>
</dbReference>
<dbReference type="AlphaFoldDB" id="A0A939LVM7"/>
<dbReference type="PANTHER" id="PTHR30204:SF89">
    <property type="entry name" value="HTH MERR-TYPE DOMAIN-CONTAINING PROTEIN"/>
    <property type="match status" value="1"/>
</dbReference>
<dbReference type="Pfam" id="PF13411">
    <property type="entry name" value="MerR_1"/>
    <property type="match status" value="1"/>
</dbReference>
<dbReference type="InterPro" id="IPR000551">
    <property type="entry name" value="MerR-type_HTH_dom"/>
</dbReference>
<feature type="domain" description="HTH merR-type" evidence="3">
    <location>
        <begin position="64"/>
        <end position="125"/>
    </location>
</feature>
<dbReference type="PROSITE" id="PS50937">
    <property type="entry name" value="HTH_MERR_2"/>
    <property type="match status" value="1"/>
</dbReference>
<sequence>MESASTESSRSKTAWRCRWASSASPSSARASTFPQRADVAAVNARQSPSGLLSIGQVLARLQDDFADLTPSKLRFLEEQGLVTPERTKSGYRKFSQEHIERLRLILTLQRDHYLPLKVIAEVLEELDAGRDPIIPGAAPRSASSVLSPKHVLSGDELRRATGASPRFLGEAIAAGLLPAAEVFPHDAVAQLTALLKLAERGITPRHLRALRVAAERDADLVSHAVSTRGVKSSTPAGVEDSLEIAGYLETVRSGVLRRRFSAQ</sequence>
<dbReference type="Proteomes" id="UP000664398">
    <property type="component" value="Unassembled WGS sequence"/>
</dbReference>
<proteinExistence type="predicted"/>
<dbReference type="GO" id="GO:0003700">
    <property type="term" value="F:DNA-binding transcription factor activity"/>
    <property type="evidence" value="ECO:0007669"/>
    <property type="project" value="InterPro"/>
</dbReference>
<accession>A0A939LVM7</accession>
<dbReference type="EMBL" id="JAGDYL010000010">
    <property type="protein sequence ID" value="MBO1805257.1"/>
    <property type="molecule type" value="Genomic_DNA"/>
</dbReference>
<gene>
    <name evidence="4" type="ORF">J4H91_07975</name>
</gene>
<dbReference type="PANTHER" id="PTHR30204">
    <property type="entry name" value="REDOX-CYCLING DRUG-SENSING TRANSCRIPTIONAL ACTIVATOR SOXR"/>
    <property type="match status" value="1"/>
</dbReference>
<feature type="region of interest" description="Disordered" evidence="2">
    <location>
        <begin position="1"/>
        <end position="33"/>
    </location>
</feature>
<protein>
    <submittedName>
        <fullName evidence="4">MerR family transcriptional regulator</fullName>
    </submittedName>
</protein>
<feature type="compositionally biased region" description="Polar residues" evidence="2">
    <location>
        <begin position="1"/>
        <end position="12"/>
    </location>
</feature>
<evidence type="ECO:0000313" key="4">
    <source>
        <dbReference type="EMBL" id="MBO1805257.1"/>
    </source>
</evidence>
<dbReference type="SUPFAM" id="SSF46955">
    <property type="entry name" value="Putative DNA-binding domain"/>
    <property type="match status" value="1"/>
</dbReference>